<sequence>MKYHTLFIIIFCLLSTLTKTAKAELLGCFDCSSVTSKREAIKEFNASNKQHGRYEVVDIKKGMVLSYDIEYDPEFNKTIVFSRTPSADALNRAETLSSEYKALEQEIETKNFVSNSYTSAYKVYRSRGFGRVTNEFIHQSNIYDKIGIYTGVAVTMLGKLANNINFVIDIEFSDGSIIRFKVTGVNIDGDPEFEPMKAMDSDGNTIPTGRNDIGGIYRFSEGTGNWERFRALSSLYGINIVGWDHGYFNTSVTISDCPACSIEPN</sequence>
<dbReference type="Proteomes" id="UP001152467">
    <property type="component" value="Unassembled WGS sequence"/>
</dbReference>
<evidence type="ECO:0000313" key="5">
    <source>
        <dbReference type="Proteomes" id="UP001152485"/>
    </source>
</evidence>
<comment type="caution">
    <text evidence="3">The sequence shown here is derived from an EMBL/GenBank/DDBJ whole genome shotgun (WGS) entry which is preliminary data.</text>
</comment>
<evidence type="ECO:0000313" key="3">
    <source>
        <dbReference type="EMBL" id="CAH9063055.1"/>
    </source>
</evidence>
<dbReference type="AlphaFoldDB" id="A0A9W4R280"/>
<dbReference type="RefSeq" id="WP_261592652.1">
    <property type="nucleotide sequence ID" value="NZ_CAMAPC010000014.1"/>
</dbReference>
<evidence type="ECO:0000313" key="2">
    <source>
        <dbReference type="EMBL" id="CAH9056597.1"/>
    </source>
</evidence>
<evidence type="ECO:0000313" key="4">
    <source>
        <dbReference type="Proteomes" id="UP001152467"/>
    </source>
</evidence>
<keyword evidence="1" id="KW-0732">Signal</keyword>
<evidence type="ECO:0000256" key="1">
    <source>
        <dbReference type="SAM" id="SignalP"/>
    </source>
</evidence>
<organism evidence="3 4">
    <name type="scientific">Pseudoalteromonas holothuriae</name>
    <dbReference type="NCBI Taxonomy" id="2963714"/>
    <lineage>
        <taxon>Bacteria</taxon>
        <taxon>Pseudomonadati</taxon>
        <taxon>Pseudomonadota</taxon>
        <taxon>Gammaproteobacteria</taxon>
        <taxon>Alteromonadales</taxon>
        <taxon>Pseudoalteromonadaceae</taxon>
        <taxon>Pseudoalteromonas</taxon>
    </lineage>
</organism>
<reference evidence="3 5" key="1">
    <citation type="submission" date="2022-07" db="EMBL/GenBank/DDBJ databases">
        <authorList>
            <person name="Criscuolo A."/>
        </authorList>
    </citation>
    <scope>NUCLEOTIDE SEQUENCE</scope>
    <source>
        <strain evidence="5">CIP 111951</strain>
        <strain evidence="3">CIP111854</strain>
        <strain evidence="2">CIP111951</strain>
    </source>
</reference>
<keyword evidence="4" id="KW-1185">Reference proteome</keyword>
<accession>A0A9W4R280</accession>
<protein>
    <recommendedName>
        <fullName evidence="6">FTP domain-containing protein</fullName>
    </recommendedName>
</protein>
<feature type="chain" id="PRO_5040788386" description="FTP domain-containing protein" evidence="1">
    <location>
        <begin position="24"/>
        <end position="265"/>
    </location>
</feature>
<gene>
    <name evidence="3" type="ORF">PSECIP111854_03148</name>
    <name evidence="2" type="ORF">PSECIP111951_01493</name>
</gene>
<dbReference type="EMBL" id="CAMAPC010000014">
    <property type="protein sequence ID" value="CAH9063055.1"/>
    <property type="molecule type" value="Genomic_DNA"/>
</dbReference>
<dbReference type="Proteomes" id="UP001152485">
    <property type="component" value="Unassembled WGS sequence"/>
</dbReference>
<evidence type="ECO:0008006" key="6">
    <source>
        <dbReference type="Google" id="ProtNLM"/>
    </source>
</evidence>
<feature type="signal peptide" evidence="1">
    <location>
        <begin position="1"/>
        <end position="23"/>
    </location>
</feature>
<dbReference type="EMBL" id="CAMAPD010000005">
    <property type="protein sequence ID" value="CAH9056597.1"/>
    <property type="molecule type" value="Genomic_DNA"/>
</dbReference>
<proteinExistence type="predicted"/>
<name>A0A9W4R280_9GAMM</name>